<feature type="transmembrane region" description="Helical" evidence="1">
    <location>
        <begin position="73"/>
        <end position="100"/>
    </location>
</feature>
<keyword evidence="1" id="KW-1133">Transmembrane helix</keyword>
<dbReference type="Proteomes" id="UP000253090">
    <property type="component" value="Unassembled WGS sequence"/>
</dbReference>
<keyword evidence="3" id="KW-1185">Reference proteome</keyword>
<organism evidence="2 3">
    <name type="scientific">Fontibacillus phaseoli</name>
    <dbReference type="NCBI Taxonomy" id="1416533"/>
    <lineage>
        <taxon>Bacteria</taxon>
        <taxon>Bacillati</taxon>
        <taxon>Bacillota</taxon>
        <taxon>Bacilli</taxon>
        <taxon>Bacillales</taxon>
        <taxon>Paenibacillaceae</taxon>
        <taxon>Fontibacillus</taxon>
    </lineage>
</organism>
<dbReference type="InterPro" id="IPR025671">
    <property type="entry name" value="HXXEE"/>
</dbReference>
<accession>A0A369B154</accession>
<evidence type="ECO:0000313" key="2">
    <source>
        <dbReference type="EMBL" id="RCX15402.1"/>
    </source>
</evidence>
<dbReference type="RefSeq" id="WP_114498762.1">
    <property type="nucleotide sequence ID" value="NZ_QPJW01000015.1"/>
</dbReference>
<keyword evidence="1" id="KW-0812">Transmembrane</keyword>
<dbReference type="Pfam" id="PF13787">
    <property type="entry name" value="HXXEE"/>
    <property type="match status" value="1"/>
</dbReference>
<name>A0A369B154_9BACL</name>
<dbReference type="AlphaFoldDB" id="A0A369B154"/>
<keyword evidence="1" id="KW-0472">Membrane</keyword>
<dbReference type="EMBL" id="QPJW01000015">
    <property type="protein sequence ID" value="RCX15402.1"/>
    <property type="molecule type" value="Genomic_DNA"/>
</dbReference>
<comment type="caution">
    <text evidence="2">The sequence shown here is derived from an EMBL/GenBank/DDBJ whole genome shotgun (WGS) entry which is preliminary data.</text>
</comment>
<dbReference type="OrthoDB" id="5195477at2"/>
<feature type="transmembrane region" description="Helical" evidence="1">
    <location>
        <begin position="152"/>
        <end position="172"/>
    </location>
</feature>
<evidence type="ECO:0000313" key="3">
    <source>
        <dbReference type="Proteomes" id="UP000253090"/>
    </source>
</evidence>
<reference evidence="2 3" key="1">
    <citation type="submission" date="2018-07" db="EMBL/GenBank/DDBJ databases">
        <title>Genomic Encyclopedia of Type Strains, Phase III (KMG-III): the genomes of soil and plant-associated and newly described type strains.</title>
        <authorList>
            <person name="Whitman W."/>
        </authorList>
    </citation>
    <scope>NUCLEOTIDE SEQUENCE [LARGE SCALE GENOMIC DNA]</scope>
    <source>
        <strain evidence="2 3">CECT 8333</strain>
    </source>
</reference>
<evidence type="ECO:0000256" key="1">
    <source>
        <dbReference type="SAM" id="Phobius"/>
    </source>
</evidence>
<sequence>MQLLSFLNEHIEMLSLLWLFPVTFLFHDFEEILTVEKWALKHGDRVRQSLPGFARRAFQSSLRMNTFHFAKDVLWVYSIIVLVTMLAVFFDFYLLFLAALHLYFLHVFTHIGQTLYLKQYTPGVATAIFPVLPYSLYAYYRLLSDQIISTGDLLWSLGVMLVLVPIGIILLLKGRDQYVNT</sequence>
<gene>
    <name evidence="2" type="ORF">DFP94_11586</name>
</gene>
<protein>
    <submittedName>
        <fullName evidence="2">Uncharacterized protein with HXXEE motif</fullName>
    </submittedName>
</protein>
<feature type="transmembrane region" description="Helical" evidence="1">
    <location>
        <begin position="120"/>
        <end position="140"/>
    </location>
</feature>
<proteinExistence type="predicted"/>